<accession>A0A3A1QY32</accession>
<dbReference type="InterPro" id="IPR025013">
    <property type="entry name" value="DUF3907"/>
</dbReference>
<sequence>MSNPIVKSQVEEVHTFLEKTVANLEDYLNNVTIEMLLKEKHGDRAYYEGILSNMRRLLVHCEEGLDSCHIVLQNEPFIKRAAEKTLYRIYHQCIEEFFSPRYDLWYEDSRSAYTGRNSIMFRQELPESIVNLMTAAEGDFQQTREELEYYETDFRTKITQSRG</sequence>
<dbReference type="EMBL" id="QXIR01000013">
    <property type="protein sequence ID" value="RIW33562.1"/>
    <property type="molecule type" value="Genomic_DNA"/>
</dbReference>
<dbReference type="Proteomes" id="UP000265801">
    <property type="component" value="Unassembled WGS sequence"/>
</dbReference>
<evidence type="ECO:0000313" key="2">
    <source>
        <dbReference type="Proteomes" id="UP000265801"/>
    </source>
</evidence>
<evidence type="ECO:0000313" key="1">
    <source>
        <dbReference type="EMBL" id="RIW33562.1"/>
    </source>
</evidence>
<reference evidence="1 2" key="1">
    <citation type="submission" date="2018-09" db="EMBL/GenBank/DDBJ databases">
        <title>Bacillus saliacetes sp. nov., isolated from Thai shrimp paste (Ka-pi).</title>
        <authorList>
            <person name="Daroonpunt R."/>
            <person name="Tanasupawat S."/>
            <person name="Yiamsombut S."/>
        </authorList>
    </citation>
    <scope>NUCLEOTIDE SEQUENCE [LARGE SCALE GENOMIC DNA]</scope>
    <source>
        <strain evidence="1 2">SKP7-4</strain>
    </source>
</reference>
<dbReference type="Pfam" id="PF13047">
    <property type="entry name" value="DUF3907"/>
    <property type="match status" value="1"/>
</dbReference>
<gene>
    <name evidence="1" type="ORF">D3H55_10755</name>
</gene>
<keyword evidence="2" id="KW-1185">Reference proteome</keyword>
<comment type="caution">
    <text evidence="1">The sequence shown here is derived from an EMBL/GenBank/DDBJ whole genome shotgun (WGS) entry which is preliminary data.</text>
</comment>
<name>A0A3A1QY32_9BACI</name>
<protein>
    <submittedName>
        <fullName evidence="1">DUF3907 family protein</fullName>
    </submittedName>
</protein>
<proteinExistence type="predicted"/>
<organism evidence="1 2">
    <name type="scientific">Bacillus salacetis</name>
    <dbReference type="NCBI Taxonomy" id="2315464"/>
    <lineage>
        <taxon>Bacteria</taxon>
        <taxon>Bacillati</taxon>
        <taxon>Bacillota</taxon>
        <taxon>Bacilli</taxon>
        <taxon>Bacillales</taxon>
        <taxon>Bacillaceae</taxon>
        <taxon>Bacillus</taxon>
    </lineage>
</organism>
<dbReference type="AlphaFoldDB" id="A0A3A1QY32"/>
<dbReference type="OrthoDB" id="2691359at2"/>
<dbReference type="RefSeq" id="WP_119546920.1">
    <property type="nucleotide sequence ID" value="NZ_QXIR01000013.1"/>
</dbReference>